<accession>A0A3L6EUI1</accession>
<dbReference type="AlphaFoldDB" id="A0A3L6EUI1"/>
<reference evidence="2 3" key="1">
    <citation type="journal article" date="2018" name="Nat. Genet.">
        <title>Extensive intraspecific gene order and gene structural variations between Mo17 and other maize genomes.</title>
        <authorList>
            <person name="Sun S."/>
            <person name="Zhou Y."/>
            <person name="Chen J."/>
            <person name="Shi J."/>
            <person name="Zhao H."/>
            <person name="Zhao H."/>
            <person name="Song W."/>
            <person name="Zhang M."/>
            <person name="Cui Y."/>
            <person name="Dong X."/>
            <person name="Liu H."/>
            <person name="Ma X."/>
            <person name="Jiao Y."/>
            <person name="Wang B."/>
            <person name="Wei X."/>
            <person name="Stein J.C."/>
            <person name="Glaubitz J.C."/>
            <person name="Lu F."/>
            <person name="Yu G."/>
            <person name="Liang C."/>
            <person name="Fengler K."/>
            <person name="Li B."/>
            <person name="Rafalski A."/>
            <person name="Schnable P.S."/>
            <person name="Ware D.H."/>
            <person name="Buckler E.S."/>
            <person name="Lai J."/>
        </authorList>
    </citation>
    <scope>NUCLEOTIDE SEQUENCE [LARGE SCALE GENOMIC DNA]</scope>
    <source>
        <strain evidence="3">cv. Missouri 17</strain>
        <tissue evidence="2">Seedling</tissue>
    </source>
</reference>
<feature type="region of interest" description="Disordered" evidence="1">
    <location>
        <begin position="104"/>
        <end position="130"/>
    </location>
</feature>
<dbReference type="EMBL" id="NCVQ01000006">
    <property type="protein sequence ID" value="PWZ23731.1"/>
    <property type="molecule type" value="Genomic_DNA"/>
</dbReference>
<feature type="compositionally biased region" description="Low complexity" evidence="1">
    <location>
        <begin position="372"/>
        <end position="385"/>
    </location>
</feature>
<proteinExistence type="predicted"/>
<feature type="compositionally biased region" description="Low complexity" evidence="1">
    <location>
        <begin position="281"/>
        <end position="301"/>
    </location>
</feature>
<feature type="compositionally biased region" description="Low complexity" evidence="1">
    <location>
        <begin position="111"/>
        <end position="130"/>
    </location>
</feature>
<evidence type="ECO:0000256" key="1">
    <source>
        <dbReference type="SAM" id="MobiDB-lite"/>
    </source>
</evidence>
<dbReference type="Proteomes" id="UP000251960">
    <property type="component" value="Chromosome 5"/>
</dbReference>
<feature type="compositionally biased region" description="Low complexity" evidence="1">
    <location>
        <begin position="345"/>
        <end position="361"/>
    </location>
</feature>
<sequence length="398" mass="41734">MTLEQSFLPIPATSRSSFAPILNGTIQTKWSTANALKRIAILHSRTHFYLHLLSKVAKCSRVCWVLVIPELFGNQKTGLRMLRRETLVLTRALNTFSPLLSTSAMHRPRSSSRSNAAFRSRSSGSAAASSRGPAADVAACCLLADRRFARDIHRIRSATHQIRGMEDEEDLVVVTTACLGVADGALNLAGEDIQHGVASTSTRAVAAATESEDTPEKTAAEADATAAAASTTAAAMAAASEGRSAGGAGGGLAATARAEEATRGRSLAARRSARAADARRAGSSLRSAARASAWSAASATRASRKLPCASARRRKSSSRRSANGDGPRRRSGSCACGWCSRPESDASTRPSRAAASATASAEARDARRPTSARRSATSSSSWSTSGWNRHGRLADRAR</sequence>
<name>A0A3L6EUI1_MAIZE</name>
<protein>
    <submittedName>
        <fullName evidence="2">Uncharacterized protein</fullName>
    </submittedName>
</protein>
<gene>
    <name evidence="2" type="ORF">Zm00014a_030840</name>
</gene>
<feature type="region of interest" description="Disordered" evidence="1">
    <location>
        <begin position="256"/>
        <end position="398"/>
    </location>
</feature>
<organism evidence="2 3">
    <name type="scientific">Zea mays</name>
    <name type="common">Maize</name>
    <dbReference type="NCBI Taxonomy" id="4577"/>
    <lineage>
        <taxon>Eukaryota</taxon>
        <taxon>Viridiplantae</taxon>
        <taxon>Streptophyta</taxon>
        <taxon>Embryophyta</taxon>
        <taxon>Tracheophyta</taxon>
        <taxon>Spermatophyta</taxon>
        <taxon>Magnoliopsida</taxon>
        <taxon>Liliopsida</taxon>
        <taxon>Poales</taxon>
        <taxon>Poaceae</taxon>
        <taxon>PACMAD clade</taxon>
        <taxon>Panicoideae</taxon>
        <taxon>Andropogonodae</taxon>
        <taxon>Andropogoneae</taxon>
        <taxon>Tripsacinae</taxon>
        <taxon>Zea</taxon>
    </lineage>
</organism>
<comment type="caution">
    <text evidence="2">The sequence shown here is derived from an EMBL/GenBank/DDBJ whole genome shotgun (WGS) entry which is preliminary data.</text>
</comment>
<evidence type="ECO:0000313" key="2">
    <source>
        <dbReference type="EMBL" id="PWZ23731.1"/>
    </source>
</evidence>
<evidence type="ECO:0000313" key="3">
    <source>
        <dbReference type="Proteomes" id="UP000251960"/>
    </source>
</evidence>